<proteinExistence type="predicted"/>
<keyword evidence="3" id="KW-1185">Reference proteome</keyword>
<feature type="compositionally biased region" description="Low complexity" evidence="1">
    <location>
        <begin position="36"/>
        <end position="50"/>
    </location>
</feature>
<gene>
    <name evidence="2" type="ORF">GCM10009801_56820</name>
</gene>
<evidence type="ECO:0000256" key="1">
    <source>
        <dbReference type="SAM" id="MobiDB-lite"/>
    </source>
</evidence>
<name>A0ABN2WHC8_9ACTN</name>
<accession>A0ABN2WHC8</accession>
<sequence length="65" mass="6600">MKALYAIVPAGTPKQSAMKAKNGTTAGQRGTRRGAFRGTSRGASRGASPGTVPGARVVFVIVIVN</sequence>
<reference evidence="2 3" key="1">
    <citation type="journal article" date="2019" name="Int. J. Syst. Evol. Microbiol.">
        <title>The Global Catalogue of Microorganisms (GCM) 10K type strain sequencing project: providing services to taxonomists for standard genome sequencing and annotation.</title>
        <authorList>
            <consortium name="The Broad Institute Genomics Platform"/>
            <consortium name="The Broad Institute Genome Sequencing Center for Infectious Disease"/>
            <person name="Wu L."/>
            <person name="Ma J."/>
        </authorList>
    </citation>
    <scope>NUCLEOTIDE SEQUENCE [LARGE SCALE GENOMIC DNA]</scope>
    <source>
        <strain evidence="2 3">JCM 15478</strain>
    </source>
</reference>
<protein>
    <submittedName>
        <fullName evidence="2">Uncharacterized protein</fullName>
    </submittedName>
</protein>
<dbReference type="EMBL" id="BAAAPE010000013">
    <property type="protein sequence ID" value="GAA2091227.1"/>
    <property type="molecule type" value="Genomic_DNA"/>
</dbReference>
<comment type="caution">
    <text evidence="2">The sequence shown here is derived from an EMBL/GenBank/DDBJ whole genome shotgun (WGS) entry which is preliminary data.</text>
</comment>
<evidence type="ECO:0000313" key="2">
    <source>
        <dbReference type="EMBL" id="GAA2091227.1"/>
    </source>
</evidence>
<feature type="region of interest" description="Disordered" evidence="1">
    <location>
        <begin position="13"/>
        <end position="50"/>
    </location>
</feature>
<dbReference type="Proteomes" id="UP001500016">
    <property type="component" value="Unassembled WGS sequence"/>
</dbReference>
<organism evidence="2 3">
    <name type="scientific">Streptomyces albiaxialis</name>
    <dbReference type="NCBI Taxonomy" id="329523"/>
    <lineage>
        <taxon>Bacteria</taxon>
        <taxon>Bacillati</taxon>
        <taxon>Actinomycetota</taxon>
        <taxon>Actinomycetes</taxon>
        <taxon>Kitasatosporales</taxon>
        <taxon>Streptomycetaceae</taxon>
        <taxon>Streptomyces</taxon>
    </lineage>
</organism>
<evidence type="ECO:0000313" key="3">
    <source>
        <dbReference type="Proteomes" id="UP001500016"/>
    </source>
</evidence>